<evidence type="ECO:0000313" key="8">
    <source>
        <dbReference type="Proteomes" id="UP001150238"/>
    </source>
</evidence>
<keyword evidence="1" id="KW-0479">Metal-binding</keyword>
<evidence type="ECO:0000259" key="6">
    <source>
        <dbReference type="PROSITE" id="PS50865"/>
    </source>
</evidence>
<reference evidence="7" key="1">
    <citation type="submission" date="2022-08" db="EMBL/GenBank/DDBJ databases">
        <authorList>
            <consortium name="DOE Joint Genome Institute"/>
            <person name="Min B."/>
            <person name="Riley R."/>
            <person name="Sierra-Patev S."/>
            <person name="Naranjo-Ortiz M."/>
            <person name="Looney B."/>
            <person name="Konkel Z."/>
            <person name="Slot J.C."/>
            <person name="Sakamoto Y."/>
            <person name="Steenwyk J.L."/>
            <person name="Rokas A."/>
            <person name="Carro J."/>
            <person name="Camarero S."/>
            <person name="Ferreira P."/>
            <person name="Molpeceres G."/>
            <person name="Ruiz-Duenas F.J."/>
            <person name="Serrano A."/>
            <person name="Henrissat B."/>
            <person name="Drula E."/>
            <person name="Hughes K.W."/>
            <person name="Mata J.L."/>
            <person name="Ishikawa N.K."/>
            <person name="Vargas-Isla R."/>
            <person name="Ushijima S."/>
            <person name="Smith C.A."/>
            <person name="Ahrendt S."/>
            <person name="Andreopoulos W."/>
            <person name="He G."/>
            <person name="Labutti K."/>
            <person name="Lipzen A."/>
            <person name="Ng V."/>
            <person name="Sandor L."/>
            <person name="Barry K."/>
            <person name="Martinez A.T."/>
            <person name="Xiao Y."/>
            <person name="Gibbons J.G."/>
            <person name="Terashima K."/>
            <person name="Hibbett D.S."/>
            <person name="Grigoriev I.V."/>
        </authorList>
    </citation>
    <scope>NUCLEOTIDE SEQUENCE</scope>
    <source>
        <strain evidence="7">Sp2 HRB7682 ss15</strain>
    </source>
</reference>
<evidence type="ECO:0000256" key="2">
    <source>
        <dbReference type="ARBA" id="ARBA00022771"/>
    </source>
</evidence>
<evidence type="ECO:0000256" key="4">
    <source>
        <dbReference type="PROSITE-ProRule" id="PRU00134"/>
    </source>
</evidence>
<dbReference type="AlphaFoldDB" id="A0A9W9DHQ4"/>
<gene>
    <name evidence="7" type="ORF">C8J55DRAFT_521253</name>
</gene>
<keyword evidence="3" id="KW-0862">Zinc</keyword>
<evidence type="ECO:0000256" key="3">
    <source>
        <dbReference type="ARBA" id="ARBA00022833"/>
    </source>
</evidence>
<dbReference type="SUPFAM" id="SSF144232">
    <property type="entry name" value="HIT/MYND zinc finger-like"/>
    <property type="match status" value="1"/>
</dbReference>
<evidence type="ECO:0000256" key="5">
    <source>
        <dbReference type="SAM" id="MobiDB-lite"/>
    </source>
</evidence>
<name>A0A9W9DHQ4_9AGAR</name>
<dbReference type="PROSITE" id="PS50865">
    <property type="entry name" value="ZF_MYND_2"/>
    <property type="match status" value="1"/>
</dbReference>
<comment type="caution">
    <text evidence="7">The sequence shown here is derived from an EMBL/GenBank/DDBJ whole genome shotgun (WGS) entry which is preliminary data.</text>
</comment>
<feature type="domain" description="MYND-type" evidence="6">
    <location>
        <begin position="152"/>
        <end position="196"/>
    </location>
</feature>
<proteinExistence type="predicted"/>
<feature type="region of interest" description="Disordered" evidence="5">
    <location>
        <begin position="230"/>
        <end position="254"/>
    </location>
</feature>
<accession>A0A9W9DHQ4</accession>
<dbReference type="Proteomes" id="UP001150238">
    <property type="component" value="Unassembled WGS sequence"/>
</dbReference>
<dbReference type="EMBL" id="JANVFS010000029">
    <property type="protein sequence ID" value="KAJ4471257.1"/>
    <property type="molecule type" value="Genomic_DNA"/>
</dbReference>
<evidence type="ECO:0000256" key="1">
    <source>
        <dbReference type="ARBA" id="ARBA00022723"/>
    </source>
</evidence>
<protein>
    <recommendedName>
        <fullName evidence="6">MYND-type domain-containing protein</fullName>
    </recommendedName>
</protein>
<dbReference type="InterPro" id="IPR002893">
    <property type="entry name" value="Znf_MYND"/>
</dbReference>
<dbReference type="GO" id="GO:0008270">
    <property type="term" value="F:zinc ion binding"/>
    <property type="evidence" value="ECO:0007669"/>
    <property type="project" value="UniProtKB-KW"/>
</dbReference>
<sequence>MVQSGQVPSLGSHETPFHWDYVSIDMFELLETIDIVGFTALQHASTIQTINELPKCDPRQPMYAATCAKLPSKMTSLLRTLIKQNQYCEVSTFLAFPTNNIDFIDILFEHGASLDISETDGLTPRNTFIRHGPRVTPCLTKWISKRRERCDCFGCGKPRGEKDEKSTLLIWSHCQVERHCSVQCQNTTWAQHKKVCKPFDTSTTIVLIPNDYEIGSLQSMANFARSVFGSDQHLPTPKNTNRDAGVPRTKPRKPNIKNSIVKVQIAMGPTTTYDVIFDSNSFDPHGNLLIYTKNRDLVYTIHIKEQIGGVSAPGVG</sequence>
<dbReference type="Gene3D" id="6.10.140.2220">
    <property type="match status" value="1"/>
</dbReference>
<organism evidence="7 8">
    <name type="scientific">Lentinula lateritia</name>
    <dbReference type="NCBI Taxonomy" id="40482"/>
    <lineage>
        <taxon>Eukaryota</taxon>
        <taxon>Fungi</taxon>
        <taxon>Dikarya</taxon>
        <taxon>Basidiomycota</taxon>
        <taxon>Agaricomycotina</taxon>
        <taxon>Agaricomycetes</taxon>
        <taxon>Agaricomycetidae</taxon>
        <taxon>Agaricales</taxon>
        <taxon>Marasmiineae</taxon>
        <taxon>Omphalotaceae</taxon>
        <taxon>Lentinula</taxon>
    </lineage>
</organism>
<keyword evidence="2 4" id="KW-0863">Zinc-finger</keyword>
<evidence type="ECO:0000313" key="7">
    <source>
        <dbReference type="EMBL" id="KAJ4471257.1"/>
    </source>
</evidence>
<reference evidence="7" key="2">
    <citation type="journal article" date="2023" name="Proc. Natl. Acad. Sci. U.S.A.">
        <title>A global phylogenomic analysis of the shiitake genus Lentinula.</title>
        <authorList>
            <person name="Sierra-Patev S."/>
            <person name="Min B."/>
            <person name="Naranjo-Ortiz M."/>
            <person name="Looney B."/>
            <person name="Konkel Z."/>
            <person name="Slot J.C."/>
            <person name="Sakamoto Y."/>
            <person name="Steenwyk J.L."/>
            <person name="Rokas A."/>
            <person name="Carro J."/>
            <person name="Camarero S."/>
            <person name="Ferreira P."/>
            <person name="Molpeceres G."/>
            <person name="Ruiz-Duenas F.J."/>
            <person name="Serrano A."/>
            <person name="Henrissat B."/>
            <person name="Drula E."/>
            <person name="Hughes K.W."/>
            <person name="Mata J.L."/>
            <person name="Ishikawa N.K."/>
            <person name="Vargas-Isla R."/>
            <person name="Ushijima S."/>
            <person name="Smith C.A."/>
            <person name="Donoghue J."/>
            <person name="Ahrendt S."/>
            <person name="Andreopoulos W."/>
            <person name="He G."/>
            <person name="LaButti K."/>
            <person name="Lipzen A."/>
            <person name="Ng V."/>
            <person name="Riley R."/>
            <person name="Sandor L."/>
            <person name="Barry K."/>
            <person name="Martinez A.T."/>
            <person name="Xiao Y."/>
            <person name="Gibbons J.G."/>
            <person name="Terashima K."/>
            <person name="Grigoriev I.V."/>
            <person name="Hibbett D."/>
        </authorList>
    </citation>
    <scope>NUCLEOTIDE SEQUENCE</scope>
    <source>
        <strain evidence="7">Sp2 HRB7682 ss15</strain>
    </source>
</reference>